<protein>
    <submittedName>
        <fullName evidence="7">DNA-directed RNA polymerase sigma-70 factor</fullName>
    </submittedName>
</protein>
<reference evidence="8" key="1">
    <citation type="submission" date="2019-06" db="EMBL/GenBank/DDBJ databases">
        <title>Alistipes onderdonkii subsp. vulgaris subsp. nov., Alistipes dispar sp. nov. and Alistipes communis sp. nov., isolated from human faeces, and creation of Alistipes onderdonkii subsp. onderdonkii subsp. nov.</title>
        <authorList>
            <person name="Sakamoto M."/>
            <person name="Ikeyama N."/>
            <person name="Ogata Y."/>
            <person name="Suda W."/>
            <person name="Iino T."/>
            <person name="Hattori M."/>
            <person name="Ohkuma M."/>
        </authorList>
    </citation>
    <scope>NUCLEOTIDE SEQUENCE [LARGE SCALE GENOMIC DNA]</scope>
    <source>
        <strain evidence="8">5CBH24</strain>
    </source>
</reference>
<dbReference type="SUPFAM" id="SSF88659">
    <property type="entry name" value="Sigma3 and sigma4 domains of RNA polymerase sigma factors"/>
    <property type="match status" value="1"/>
</dbReference>
<dbReference type="SUPFAM" id="SSF88946">
    <property type="entry name" value="Sigma2 domain of RNA polymerase sigma factors"/>
    <property type="match status" value="1"/>
</dbReference>
<evidence type="ECO:0000313" key="7">
    <source>
        <dbReference type="EMBL" id="BBL03325.1"/>
    </source>
</evidence>
<dbReference type="Gene3D" id="1.10.10.10">
    <property type="entry name" value="Winged helix-like DNA-binding domain superfamily/Winged helix DNA-binding domain"/>
    <property type="match status" value="1"/>
</dbReference>
<comment type="similarity">
    <text evidence="1">Belongs to the sigma-70 factor family. ECF subfamily.</text>
</comment>
<keyword evidence="8" id="KW-1185">Reference proteome</keyword>
<keyword evidence="4" id="KW-0804">Transcription</keyword>
<feature type="domain" description="RNA polymerase sigma factor 70 region 4 type 2" evidence="6">
    <location>
        <begin position="135"/>
        <end position="180"/>
    </location>
</feature>
<evidence type="ECO:0000256" key="1">
    <source>
        <dbReference type="ARBA" id="ARBA00010641"/>
    </source>
</evidence>
<dbReference type="InterPro" id="IPR036388">
    <property type="entry name" value="WH-like_DNA-bd_sf"/>
</dbReference>
<evidence type="ECO:0000256" key="3">
    <source>
        <dbReference type="ARBA" id="ARBA00023082"/>
    </source>
</evidence>
<dbReference type="PANTHER" id="PTHR43133:SF46">
    <property type="entry name" value="RNA POLYMERASE SIGMA-70 FACTOR ECF SUBFAMILY"/>
    <property type="match status" value="1"/>
</dbReference>
<dbReference type="PANTHER" id="PTHR43133">
    <property type="entry name" value="RNA POLYMERASE ECF-TYPE SIGMA FACTO"/>
    <property type="match status" value="1"/>
</dbReference>
<evidence type="ECO:0000256" key="4">
    <source>
        <dbReference type="ARBA" id="ARBA00023163"/>
    </source>
</evidence>
<dbReference type="InterPro" id="IPR014327">
    <property type="entry name" value="RNA_pol_sigma70_bacteroid"/>
</dbReference>
<dbReference type="NCBIfam" id="TIGR02985">
    <property type="entry name" value="Sig70_bacteroi1"/>
    <property type="match status" value="1"/>
</dbReference>
<dbReference type="InterPro" id="IPR007627">
    <property type="entry name" value="RNA_pol_sigma70_r2"/>
</dbReference>
<dbReference type="Pfam" id="PF04542">
    <property type="entry name" value="Sigma70_r2"/>
    <property type="match status" value="1"/>
</dbReference>
<dbReference type="InterPro" id="IPR014284">
    <property type="entry name" value="RNA_pol_sigma-70_dom"/>
</dbReference>
<keyword evidence="7" id="KW-0240">DNA-directed RNA polymerase</keyword>
<feature type="domain" description="RNA polymerase sigma-70 region 2" evidence="5">
    <location>
        <begin position="30"/>
        <end position="93"/>
    </location>
</feature>
<dbReference type="InterPro" id="IPR039425">
    <property type="entry name" value="RNA_pol_sigma-70-like"/>
</dbReference>
<dbReference type="Proteomes" id="UP000318946">
    <property type="component" value="Chromosome"/>
</dbReference>
<evidence type="ECO:0000259" key="6">
    <source>
        <dbReference type="Pfam" id="PF08281"/>
    </source>
</evidence>
<dbReference type="AlphaFoldDB" id="A0A4Y1WRK6"/>
<keyword evidence="3" id="KW-0731">Sigma factor</keyword>
<evidence type="ECO:0000313" key="8">
    <source>
        <dbReference type="Proteomes" id="UP000318946"/>
    </source>
</evidence>
<dbReference type="GO" id="GO:0006352">
    <property type="term" value="P:DNA-templated transcription initiation"/>
    <property type="evidence" value="ECO:0007669"/>
    <property type="project" value="InterPro"/>
</dbReference>
<evidence type="ECO:0000259" key="5">
    <source>
        <dbReference type="Pfam" id="PF04542"/>
    </source>
</evidence>
<dbReference type="InterPro" id="IPR013325">
    <property type="entry name" value="RNA_pol_sigma_r2"/>
</dbReference>
<gene>
    <name evidence="7" type="ORF">A5CBH24_06380</name>
</gene>
<organism evidence="7 8">
    <name type="scientific">Alistipes communis</name>
    <dbReference type="NCBI Taxonomy" id="2585118"/>
    <lineage>
        <taxon>Bacteria</taxon>
        <taxon>Pseudomonadati</taxon>
        <taxon>Bacteroidota</taxon>
        <taxon>Bacteroidia</taxon>
        <taxon>Bacteroidales</taxon>
        <taxon>Rikenellaceae</taxon>
        <taxon>Alistipes</taxon>
    </lineage>
</organism>
<sequence length="211" mass="24508">MNKPGMEKNDLNDLLISVSENDDYAFRVFYDLYYRSVFRFAYYFLRNRKVCGEVVSNVFVAIWKSRVSLRRIGNVEAYLYVVARNESNRYLRECQAQRRCLSLEEIPVAVIDRNSPPHDADTPDSGLIESEIEELVGRLVNDLPERCRTVFLLNRQEGLSSREIAEVLSLSESTVRVQIKIAVDRIVAGIRKHYPDLKLVSLLMFLFSSRF</sequence>
<dbReference type="Pfam" id="PF08281">
    <property type="entry name" value="Sigma70_r4_2"/>
    <property type="match status" value="1"/>
</dbReference>
<dbReference type="InterPro" id="IPR013324">
    <property type="entry name" value="RNA_pol_sigma_r3/r4-like"/>
</dbReference>
<dbReference type="InterPro" id="IPR013249">
    <property type="entry name" value="RNA_pol_sigma70_r4_t2"/>
</dbReference>
<dbReference type="GO" id="GO:0000428">
    <property type="term" value="C:DNA-directed RNA polymerase complex"/>
    <property type="evidence" value="ECO:0007669"/>
    <property type="project" value="UniProtKB-KW"/>
</dbReference>
<dbReference type="CDD" id="cd06171">
    <property type="entry name" value="Sigma70_r4"/>
    <property type="match status" value="1"/>
</dbReference>
<proteinExistence type="inferred from homology"/>
<dbReference type="GO" id="GO:0016987">
    <property type="term" value="F:sigma factor activity"/>
    <property type="evidence" value="ECO:0007669"/>
    <property type="project" value="UniProtKB-KW"/>
</dbReference>
<dbReference type="KEGG" id="acou:A5CBH24_06380"/>
<dbReference type="GO" id="GO:0003677">
    <property type="term" value="F:DNA binding"/>
    <property type="evidence" value="ECO:0007669"/>
    <property type="project" value="InterPro"/>
</dbReference>
<keyword evidence="2" id="KW-0805">Transcription regulation</keyword>
<dbReference type="NCBIfam" id="TIGR02937">
    <property type="entry name" value="sigma70-ECF"/>
    <property type="match status" value="1"/>
</dbReference>
<dbReference type="Gene3D" id="1.10.1740.10">
    <property type="match status" value="1"/>
</dbReference>
<name>A0A4Y1WRK6_9BACT</name>
<evidence type="ECO:0000256" key="2">
    <source>
        <dbReference type="ARBA" id="ARBA00023015"/>
    </source>
</evidence>
<dbReference type="EMBL" id="AP019735">
    <property type="protein sequence ID" value="BBL03325.1"/>
    <property type="molecule type" value="Genomic_DNA"/>
</dbReference>
<accession>A0A4Y1WRK6</accession>